<keyword evidence="4" id="KW-1185">Reference proteome</keyword>
<dbReference type="InterPro" id="IPR042099">
    <property type="entry name" value="ANL_N_sf"/>
</dbReference>
<dbReference type="Gene3D" id="3.40.50.12780">
    <property type="entry name" value="N-terminal domain of ligase-like"/>
    <property type="match status" value="1"/>
</dbReference>
<dbReference type="PANTHER" id="PTHR43201">
    <property type="entry name" value="ACYL-COA SYNTHETASE"/>
    <property type="match status" value="1"/>
</dbReference>
<comment type="caution">
    <text evidence="3">The sequence shown here is derived from an EMBL/GenBank/DDBJ whole genome shotgun (WGS) entry which is preliminary data.</text>
</comment>
<feature type="region of interest" description="Disordered" evidence="1">
    <location>
        <begin position="493"/>
        <end position="516"/>
    </location>
</feature>
<evidence type="ECO:0000313" key="4">
    <source>
        <dbReference type="Proteomes" id="UP000602745"/>
    </source>
</evidence>
<proteinExistence type="predicted"/>
<protein>
    <recommendedName>
        <fullName evidence="2">AMP-dependent synthetase/ligase domain-containing protein</fullName>
    </recommendedName>
</protein>
<organism evidence="3 4">
    <name type="scientific">Agaricicola taiwanensis</name>
    <dbReference type="NCBI Taxonomy" id="591372"/>
    <lineage>
        <taxon>Bacteria</taxon>
        <taxon>Pseudomonadati</taxon>
        <taxon>Pseudomonadota</taxon>
        <taxon>Alphaproteobacteria</taxon>
        <taxon>Rhodobacterales</taxon>
        <taxon>Paracoccaceae</taxon>
        <taxon>Agaricicola</taxon>
    </lineage>
</organism>
<dbReference type="Pfam" id="PF00501">
    <property type="entry name" value="AMP-binding"/>
    <property type="match status" value="1"/>
</dbReference>
<feature type="domain" description="AMP-dependent synthetase/ligase" evidence="2">
    <location>
        <begin position="39"/>
        <end position="297"/>
    </location>
</feature>
<dbReference type="PANTHER" id="PTHR43201:SF32">
    <property type="entry name" value="2-SUCCINYLBENZOATE--COA LIGASE, CHLOROPLASTIC_PEROXISOMAL"/>
    <property type="match status" value="1"/>
</dbReference>
<reference evidence="3" key="2">
    <citation type="submission" date="2020-09" db="EMBL/GenBank/DDBJ databases">
        <authorList>
            <person name="Sun Q."/>
            <person name="Sedlacek I."/>
        </authorList>
    </citation>
    <scope>NUCLEOTIDE SEQUENCE</scope>
    <source>
        <strain evidence="3">CCM 7684</strain>
    </source>
</reference>
<reference evidence="3" key="1">
    <citation type="journal article" date="2014" name="Int. J. Syst. Evol. Microbiol.">
        <title>Complete genome sequence of Corynebacterium casei LMG S-19264T (=DSM 44701T), isolated from a smear-ripened cheese.</title>
        <authorList>
            <consortium name="US DOE Joint Genome Institute (JGI-PGF)"/>
            <person name="Walter F."/>
            <person name="Albersmeier A."/>
            <person name="Kalinowski J."/>
            <person name="Ruckert C."/>
        </authorList>
    </citation>
    <scope>NUCLEOTIDE SEQUENCE</scope>
    <source>
        <strain evidence="3">CCM 7684</strain>
    </source>
</reference>
<accession>A0A8J2YIP9</accession>
<evidence type="ECO:0000259" key="2">
    <source>
        <dbReference type="Pfam" id="PF00501"/>
    </source>
</evidence>
<dbReference type="EMBL" id="BMCP01000002">
    <property type="protein sequence ID" value="GGE45849.1"/>
    <property type="molecule type" value="Genomic_DNA"/>
</dbReference>
<dbReference type="RefSeq" id="WP_188409939.1">
    <property type="nucleotide sequence ID" value="NZ_BMCP01000002.1"/>
</dbReference>
<dbReference type="GO" id="GO:0006631">
    <property type="term" value="P:fatty acid metabolic process"/>
    <property type="evidence" value="ECO:0007669"/>
    <property type="project" value="TreeGrafter"/>
</dbReference>
<gene>
    <name evidence="3" type="ORF">GCM10007276_23860</name>
</gene>
<dbReference type="InterPro" id="IPR000873">
    <property type="entry name" value="AMP-dep_synth/lig_dom"/>
</dbReference>
<dbReference type="SUPFAM" id="SSF56801">
    <property type="entry name" value="Acetyl-CoA synthetase-like"/>
    <property type="match status" value="1"/>
</dbReference>
<evidence type="ECO:0000313" key="3">
    <source>
        <dbReference type="EMBL" id="GGE45849.1"/>
    </source>
</evidence>
<name>A0A8J2YIP9_9RHOB</name>
<dbReference type="AlphaFoldDB" id="A0A8J2YIP9"/>
<sequence length="516" mass="54004">MILEQRPSSGNDTAFAGRATIDQILRRLAATKGDQLALADAPDRSVFTDGPPRRLTWAELNAETEKFARCLAGFGLQGDSVVVLQLPNTVESIIAFLSIIRAGMIAAPVPLAWRRRELSWAMQRTAAAAAVTVVRSGPVAHAGVVSRAAAENFDMRFVCAFGEDVPDGVLALHEAMEDDSWPELTPDARDGNPGDHIAVVTFDATSAGFVPVPRSHNTLIVAGMAHLVEARIEGEDAIVTTLPASSLAGLATGVMTALLSGAGLYLHQTFNGQALSGAIAATGAAHVVLPGLVADALGSSRLPHPPLRGITAVRRDPCEVPGTTLAGLSRTEFISFGEIGFLSRRRDHPIGTLLAGRIPVSKAAPNGMLLAETRLREDGVLEISGPIAPDGEFPGRKPEDAALMGETEGFYPMGWSAQPRNECFAITPGRRGVTSIGGISLPTRSTLEAIREALDGAADPKFIADGMFGSRLWAGKHAVRLREAGFTAALTGLGDDAPVQHGKAETTKSPPAAAVA</sequence>
<evidence type="ECO:0000256" key="1">
    <source>
        <dbReference type="SAM" id="MobiDB-lite"/>
    </source>
</evidence>
<dbReference type="GO" id="GO:0031956">
    <property type="term" value="F:medium-chain fatty acid-CoA ligase activity"/>
    <property type="evidence" value="ECO:0007669"/>
    <property type="project" value="TreeGrafter"/>
</dbReference>
<dbReference type="Proteomes" id="UP000602745">
    <property type="component" value="Unassembled WGS sequence"/>
</dbReference>